<protein>
    <recommendedName>
        <fullName evidence="3">C2H2-type domain-containing protein</fullName>
    </recommendedName>
</protein>
<feature type="region of interest" description="Disordered" evidence="2">
    <location>
        <begin position="581"/>
        <end position="605"/>
    </location>
</feature>
<feature type="domain" description="C2H2-type" evidence="3">
    <location>
        <begin position="609"/>
        <end position="637"/>
    </location>
</feature>
<keyword evidence="1" id="KW-0863">Zinc-finger</keyword>
<feature type="compositionally biased region" description="Polar residues" evidence="2">
    <location>
        <begin position="523"/>
        <end position="532"/>
    </location>
</feature>
<keyword evidence="1" id="KW-0862">Zinc</keyword>
<feature type="compositionally biased region" description="Low complexity" evidence="2">
    <location>
        <begin position="470"/>
        <end position="489"/>
    </location>
</feature>
<evidence type="ECO:0000256" key="1">
    <source>
        <dbReference type="PROSITE-ProRule" id="PRU00042"/>
    </source>
</evidence>
<dbReference type="OrthoDB" id="10613861at2759"/>
<comment type="caution">
    <text evidence="4">The sequence shown here is derived from an EMBL/GenBank/DDBJ whole genome shotgun (WGS) entry which is preliminary data.</text>
</comment>
<dbReference type="SMART" id="SM00355">
    <property type="entry name" value="ZnF_C2H2"/>
    <property type="match status" value="2"/>
</dbReference>
<evidence type="ECO:0000259" key="3">
    <source>
        <dbReference type="PROSITE" id="PS50157"/>
    </source>
</evidence>
<proteinExistence type="predicted"/>
<accession>A0A443SFA0</accession>
<dbReference type="Proteomes" id="UP000288716">
    <property type="component" value="Unassembled WGS sequence"/>
</dbReference>
<dbReference type="AlphaFoldDB" id="A0A443SFA0"/>
<dbReference type="InterPro" id="IPR036236">
    <property type="entry name" value="Znf_C2H2_sf"/>
</dbReference>
<dbReference type="PROSITE" id="PS50157">
    <property type="entry name" value="ZINC_FINGER_C2H2_2"/>
    <property type="match status" value="1"/>
</dbReference>
<evidence type="ECO:0000256" key="2">
    <source>
        <dbReference type="SAM" id="MobiDB-lite"/>
    </source>
</evidence>
<dbReference type="InterPro" id="IPR013087">
    <property type="entry name" value="Znf_C2H2_type"/>
</dbReference>
<sequence length="673" mass="75556">MKFEHLKVLIDSIYYGKLKIPKDQFPELLKSAQSLGFTHLCNTDSWNFTTMSEKQEESSMNLKIDVSKKVVDGVSEKNANDNKVHSDALNSHNAKESIVHERSSQHSHNVEVVTPVHAKSAPCVQSTVGKPLANVAPNQVPTKPNMPQKAVGPQLFSEANSILSRCLELISKPVANVTQSVPVSTSAPSNSGGRSCAPIDSNYCALPVHMNHGNSYVNYNVGKGIEAQYPRVFDERIRAAEQMSKMHAHQFMANKPIAMSYPKSFAKPEVTDAMSAAAATWRYNQQYPHSVGSQRPRLLTPISLASNQKEELNPQLRNYVSHPNAEAMRAASLRHRTPVPKPNSDYHSNFAQNYTTYDHKLPYAKNMTTEIRHYPPITSKYDNSNSIRRNSMSYVESRSQYHSSPVDQDSTLLSQALVVPHEQRRTLSNASERHLTRDPFQALIVAKAAIKKKQDDEDGSEKSVVVENHSNNSRPCSTNSNSSNSNSISVERTERQSSTETQTKSAACFDERKEEKEKEAEPQNENCASRNSNDARERPTPDKLMQVVEECDLFIEEDAYDEDIEGDYYDETDIDGKVDGVKQGGTDDRPAFQPPFKKRKSSGSDPKIAKCEECGKVVSCIYYLQEHIRVKHKKQNLVCSELGCDFAVLDRTKFNNHLIETHGKVRRRGRNKE</sequence>
<evidence type="ECO:0000313" key="4">
    <source>
        <dbReference type="EMBL" id="RWS26198.1"/>
    </source>
</evidence>
<keyword evidence="5" id="KW-1185">Reference proteome</keyword>
<feature type="region of interest" description="Disordered" evidence="2">
    <location>
        <begin position="452"/>
        <end position="543"/>
    </location>
</feature>
<dbReference type="GO" id="GO:0008270">
    <property type="term" value="F:zinc ion binding"/>
    <property type="evidence" value="ECO:0007669"/>
    <property type="project" value="UniProtKB-KW"/>
</dbReference>
<gene>
    <name evidence="4" type="ORF">B4U80_12998</name>
</gene>
<dbReference type="Gene3D" id="3.30.160.60">
    <property type="entry name" value="Classic Zinc Finger"/>
    <property type="match status" value="1"/>
</dbReference>
<keyword evidence="1" id="KW-0479">Metal-binding</keyword>
<organism evidence="4 5">
    <name type="scientific">Leptotrombidium deliense</name>
    <dbReference type="NCBI Taxonomy" id="299467"/>
    <lineage>
        <taxon>Eukaryota</taxon>
        <taxon>Metazoa</taxon>
        <taxon>Ecdysozoa</taxon>
        <taxon>Arthropoda</taxon>
        <taxon>Chelicerata</taxon>
        <taxon>Arachnida</taxon>
        <taxon>Acari</taxon>
        <taxon>Acariformes</taxon>
        <taxon>Trombidiformes</taxon>
        <taxon>Prostigmata</taxon>
        <taxon>Anystina</taxon>
        <taxon>Parasitengona</taxon>
        <taxon>Trombiculoidea</taxon>
        <taxon>Trombiculidae</taxon>
        <taxon>Leptotrombidium</taxon>
    </lineage>
</organism>
<reference evidence="4 5" key="1">
    <citation type="journal article" date="2018" name="Gigascience">
        <title>Genomes of trombidid mites reveal novel predicted allergens and laterally-transferred genes associated with secondary metabolism.</title>
        <authorList>
            <person name="Dong X."/>
            <person name="Chaisiri K."/>
            <person name="Xia D."/>
            <person name="Armstrong S.D."/>
            <person name="Fang Y."/>
            <person name="Donnelly M.J."/>
            <person name="Kadowaki T."/>
            <person name="McGarry J.W."/>
            <person name="Darby A.C."/>
            <person name="Makepeace B.L."/>
        </authorList>
    </citation>
    <scope>NUCLEOTIDE SEQUENCE [LARGE SCALE GENOMIC DNA]</scope>
    <source>
        <strain evidence="4">UoL-UT</strain>
    </source>
</reference>
<dbReference type="PROSITE" id="PS00028">
    <property type="entry name" value="ZINC_FINGER_C2H2_1"/>
    <property type="match status" value="1"/>
</dbReference>
<dbReference type="VEuPathDB" id="VectorBase:LDEU005842"/>
<feature type="compositionally biased region" description="Basic and acidic residues" evidence="2">
    <location>
        <begin position="581"/>
        <end position="590"/>
    </location>
</feature>
<dbReference type="EMBL" id="NCKV01002968">
    <property type="protein sequence ID" value="RWS26198.1"/>
    <property type="molecule type" value="Genomic_DNA"/>
</dbReference>
<dbReference type="SUPFAM" id="SSF57667">
    <property type="entry name" value="beta-beta-alpha zinc fingers"/>
    <property type="match status" value="1"/>
</dbReference>
<feature type="compositionally biased region" description="Basic and acidic residues" evidence="2">
    <location>
        <begin position="509"/>
        <end position="521"/>
    </location>
</feature>
<name>A0A443SFA0_9ACAR</name>
<evidence type="ECO:0000313" key="5">
    <source>
        <dbReference type="Proteomes" id="UP000288716"/>
    </source>
</evidence>